<evidence type="ECO:0000313" key="12">
    <source>
        <dbReference type="Proteomes" id="UP001152798"/>
    </source>
</evidence>
<dbReference type="PANTHER" id="PTHR42643:SF30">
    <property type="entry name" value="IONOTROPIC RECEPTOR 40A-RELATED"/>
    <property type="match status" value="1"/>
</dbReference>
<dbReference type="Gene3D" id="1.10.287.70">
    <property type="match status" value="1"/>
</dbReference>
<evidence type="ECO:0000256" key="6">
    <source>
        <dbReference type="ARBA" id="ARBA00023136"/>
    </source>
</evidence>
<evidence type="ECO:0000256" key="4">
    <source>
        <dbReference type="ARBA" id="ARBA00022692"/>
    </source>
</evidence>
<gene>
    <name evidence="11" type="ORF">NEZAVI_LOCUS13036</name>
</gene>
<dbReference type="AlphaFoldDB" id="A0A9P0MW61"/>
<evidence type="ECO:0000259" key="10">
    <source>
        <dbReference type="Pfam" id="PF00060"/>
    </source>
</evidence>
<dbReference type="OrthoDB" id="6601572at2759"/>
<dbReference type="GO" id="GO:0050906">
    <property type="term" value="P:detection of stimulus involved in sensory perception"/>
    <property type="evidence" value="ECO:0007669"/>
    <property type="project" value="UniProtKB-ARBA"/>
</dbReference>
<dbReference type="Gene3D" id="3.40.190.10">
    <property type="entry name" value="Periplasmic binding protein-like II"/>
    <property type="match status" value="1"/>
</dbReference>
<evidence type="ECO:0000256" key="8">
    <source>
        <dbReference type="ARBA" id="ARBA00023180"/>
    </source>
</evidence>
<dbReference type="Pfam" id="PF00060">
    <property type="entry name" value="Lig_chan"/>
    <property type="match status" value="1"/>
</dbReference>
<keyword evidence="6 9" id="KW-0472">Membrane</keyword>
<keyword evidence="12" id="KW-1185">Reference proteome</keyword>
<evidence type="ECO:0000256" key="3">
    <source>
        <dbReference type="ARBA" id="ARBA00022475"/>
    </source>
</evidence>
<keyword evidence="3" id="KW-1003">Cell membrane</keyword>
<name>A0A9P0MW61_NEZVI</name>
<dbReference type="EMBL" id="OV725082">
    <property type="protein sequence ID" value="CAH1404667.1"/>
    <property type="molecule type" value="Genomic_DNA"/>
</dbReference>
<dbReference type="SUPFAM" id="SSF53850">
    <property type="entry name" value="Periplasmic binding protein-like II"/>
    <property type="match status" value="1"/>
</dbReference>
<keyword evidence="4 9" id="KW-0812">Transmembrane</keyword>
<reference evidence="11" key="1">
    <citation type="submission" date="2022-01" db="EMBL/GenBank/DDBJ databases">
        <authorList>
            <person name="King R."/>
        </authorList>
    </citation>
    <scope>NUCLEOTIDE SEQUENCE</scope>
</reference>
<evidence type="ECO:0000256" key="7">
    <source>
        <dbReference type="ARBA" id="ARBA00023170"/>
    </source>
</evidence>
<feature type="transmembrane region" description="Helical" evidence="9">
    <location>
        <begin position="524"/>
        <end position="547"/>
    </location>
</feature>
<accession>A0A9P0MW61</accession>
<keyword evidence="8" id="KW-0325">Glycoprotein</keyword>
<evidence type="ECO:0000256" key="5">
    <source>
        <dbReference type="ARBA" id="ARBA00022989"/>
    </source>
</evidence>
<keyword evidence="7" id="KW-0675">Receptor</keyword>
<feature type="domain" description="Ionotropic glutamate receptor C-terminal" evidence="10">
    <location>
        <begin position="285"/>
        <end position="528"/>
    </location>
</feature>
<keyword evidence="5 9" id="KW-1133">Transmembrane helix</keyword>
<dbReference type="GO" id="GO:0005886">
    <property type="term" value="C:plasma membrane"/>
    <property type="evidence" value="ECO:0007669"/>
    <property type="project" value="UniProtKB-SubCell"/>
</dbReference>
<organism evidence="11 12">
    <name type="scientific">Nezara viridula</name>
    <name type="common">Southern green stink bug</name>
    <name type="synonym">Cimex viridulus</name>
    <dbReference type="NCBI Taxonomy" id="85310"/>
    <lineage>
        <taxon>Eukaryota</taxon>
        <taxon>Metazoa</taxon>
        <taxon>Ecdysozoa</taxon>
        <taxon>Arthropoda</taxon>
        <taxon>Hexapoda</taxon>
        <taxon>Insecta</taxon>
        <taxon>Pterygota</taxon>
        <taxon>Neoptera</taxon>
        <taxon>Paraneoptera</taxon>
        <taxon>Hemiptera</taxon>
        <taxon>Heteroptera</taxon>
        <taxon>Panheteroptera</taxon>
        <taxon>Pentatomomorpha</taxon>
        <taxon>Pentatomoidea</taxon>
        <taxon>Pentatomidae</taxon>
        <taxon>Pentatominae</taxon>
        <taxon>Nezara</taxon>
    </lineage>
</organism>
<dbReference type="PANTHER" id="PTHR42643">
    <property type="entry name" value="IONOTROPIC RECEPTOR 20A-RELATED"/>
    <property type="match status" value="1"/>
</dbReference>
<dbReference type="InterPro" id="IPR052192">
    <property type="entry name" value="Insect_Ionotropic_Sensory_Rcpt"/>
</dbReference>
<evidence type="ECO:0000256" key="9">
    <source>
        <dbReference type="SAM" id="Phobius"/>
    </source>
</evidence>
<evidence type="ECO:0000256" key="1">
    <source>
        <dbReference type="ARBA" id="ARBA00004651"/>
    </source>
</evidence>
<evidence type="ECO:0000256" key="2">
    <source>
        <dbReference type="ARBA" id="ARBA00008685"/>
    </source>
</evidence>
<comment type="similarity">
    <text evidence="2">Belongs to the glutamate-gated ion channel (TC 1.A.10.1) family.</text>
</comment>
<comment type="subcellular location">
    <subcellularLocation>
        <location evidence="1">Cell membrane</location>
        <topology evidence="1">Multi-pass membrane protein</topology>
    </subcellularLocation>
</comment>
<dbReference type="GO" id="GO:0015276">
    <property type="term" value="F:ligand-gated monoatomic ion channel activity"/>
    <property type="evidence" value="ECO:0007669"/>
    <property type="project" value="InterPro"/>
</dbReference>
<sequence>MHGLSAIYLPATNYNRIINLLYNPPLGAINYLRCAHIVVLDQRYSYRTQINDTLYTFYNNLYIDGGGEETRMVILSTKEVNESDIHDIYFDMFSMGDIDAIFVAPKNNVLTVYNWFPFGRDGFDCPESNNEVEVLDKWENGRFSNGRALFPKKVPKLFKGCKMKVSVALYDPLMVLDKEGRPYDGVEYRIIKIIAERLGLEIEFVSHNRADGWVWSDGKTVHGAAVDVLRGTVWMMASAGTNTEHSYHCTIVSSPYMTGDIAWFFQDPEAVPTWKLIYMGFDGLLWTLVILTIIIFALVIYFIAKFDKNTISLDSISSCILASWSFNLGTSSISFPSSDVIRLVIAAYLLYTMHIDLAYTGALTGLITTGRQESEITNYHQILEKKIRTGAMSYLRYLLMYIDDPLVMKVVHDNFQIEDMEEAFETMEKYRNISILDNSIYMLNKIKTKRYKVYQSELNIGTFYFGIEMRRNHFLEERIASLSSKIFESGISDQIVDNFTTILKTSQKMMNLNAYTLKDLAGPFFALFLGQALAVLVFLGELINYYLPRYLH</sequence>
<feature type="transmembrane region" description="Helical" evidence="9">
    <location>
        <begin position="283"/>
        <end position="304"/>
    </location>
</feature>
<dbReference type="InterPro" id="IPR001320">
    <property type="entry name" value="Iontro_rcpt_C"/>
</dbReference>
<dbReference type="Proteomes" id="UP001152798">
    <property type="component" value="Chromosome 6"/>
</dbReference>
<proteinExistence type="inferred from homology"/>
<evidence type="ECO:0000313" key="11">
    <source>
        <dbReference type="EMBL" id="CAH1404667.1"/>
    </source>
</evidence>
<protein>
    <recommendedName>
        <fullName evidence="10">Ionotropic glutamate receptor C-terminal domain-containing protein</fullName>
    </recommendedName>
</protein>